<gene>
    <name evidence="1" type="ORF">EJ913_25750</name>
</gene>
<evidence type="ECO:0000313" key="2">
    <source>
        <dbReference type="Proteomes" id="UP000280346"/>
    </source>
</evidence>
<protein>
    <submittedName>
        <fullName evidence="1">Uncharacterized protein</fullName>
    </submittedName>
</protein>
<organism evidence="1 2">
    <name type="scientific">Azospirillum doebereinerae</name>
    <dbReference type="NCBI Taxonomy" id="92933"/>
    <lineage>
        <taxon>Bacteria</taxon>
        <taxon>Pseudomonadati</taxon>
        <taxon>Pseudomonadota</taxon>
        <taxon>Alphaproteobacteria</taxon>
        <taxon>Rhodospirillales</taxon>
        <taxon>Azospirillaceae</taxon>
        <taxon>Azospirillum</taxon>
    </lineage>
</organism>
<dbReference type="OrthoDB" id="9920273at2"/>
<evidence type="ECO:0000313" key="1">
    <source>
        <dbReference type="EMBL" id="RUQ65153.1"/>
    </source>
</evidence>
<dbReference type="RefSeq" id="WP_127003334.1">
    <property type="nucleotide sequence ID" value="NZ_JBNPXW010000005.1"/>
</dbReference>
<name>A0A3S0UYI4_9PROT</name>
<accession>A0A3S0UYI4</accession>
<keyword evidence="2" id="KW-1185">Reference proteome</keyword>
<sequence>MSYIAPNPAIADPADALLATPVEPDPYWLRAANAADHPSVGRLFRLLAFAGPDDRADAIDQITDHCRARLDADAVTAISTGRTDA</sequence>
<dbReference type="EMBL" id="RZIJ01000027">
    <property type="protein sequence ID" value="RUQ65153.1"/>
    <property type="molecule type" value="Genomic_DNA"/>
</dbReference>
<dbReference type="AlphaFoldDB" id="A0A3S0UYI4"/>
<reference evidence="1 2" key="1">
    <citation type="submission" date="2018-12" db="EMBL/GenBank/DDBJ databases">
        <authorList>
            <person name="Yang Y."/>
        </authorList>
    </citation>
    <scope>NUCLEOTIDE SEQUENCE [LARGE SCALE GENOMIC DNA]</scope>
    <source>
        <strain evidence="1 2">GSF71</strain>
    </source>
</reference>
<comment type="caution">
    <text evidence="1">The sequence shown here is derived from an EMBL/GenBank/DDBJ whole genome shotgun (WGS) entry which is preliminary data.</text>
</comment>
<dbReference type="Proteomes" id="UP000280346">
    <property type="component" value="Unassembled WGS sequence"/>
</dbReference>
<proteinExistence type="predicted"/>